<evidence type="ECO:0000256" key="2">
    <source>
        <dbReference type="SAM" id="SignalP"/>
    </source>
</evidence>
<accession>A0A257LSS6</accession>
<name>A0A257LSS6_UNCW3</name>
<evidence type="ECO:0000256" key="1">
    <source>
        <dbReference type="ARBA" id="ARBA00022729"/>
    </source>
</evidence>
<feature type="signal peptide" evidence="2">
    <location>
        <begin position="1"/>
        <end position="22"/>
    </location>
</feature>
<dbReference type="Gene3D" id="3.20.20.80">
    <property type="entry name" value="Glycosidases"/>
    <property type="match status" value="1"/>
</dbReference>
<dbReference type="Proteomes" id="UP000216312">
    <property type="component" value="Unassembled WGS sequence"/>
</dbReference>
<dbReference type="Gene3D" id="2.60.40.1220">
    <property type="match status" value="1"/>
</dbReference>
<evidence type="ECO:0008006" key="7">
    <source>
        <dbReference type="Google" id="ProtNLM"/>
    </source>
</evidence>
<reference evidence="6" key="1">
    <citation type="submission" date="2017-07" db="EMBL/GenBank/DDBJ databases">
        <title>Novel pathways for hydrocarbon cycling and metabolic interdependencies in hydrothermal sediment communities.</title>
        <authorList>
            <person name="Dombrowski N."/>
            <person name="Seitz K."/>
            <person name="Teske A."/>
            <person name="Baker B."/>
        </authorList>
    </citation>
    <scope>NUCLEOTIDE SEQUENCE [LARGE SCALE GENOMIC DNA]</scope>
</reference>
<evidence type="ECO:0000313" key="5">
    <source>
        <dbReference type="EMBL" id="OYV02738.1"/>
    </source>
</evidence>
<feature type="domain" description="SbsA Ig-like" evidence="4">
    <location>
        <begin position="638"/>
        <end position="746"/>
    </location>
</feature>
<dbReference type="Pfam" id="PF13205">
    <property type="entry name" value="Big_5"/>
    <property type="match status" value="2"/>
</dbReference>
<dbReference type="Pfam" id="PF02638">
    <property type="entry name" value="GHL10"/>
    <property type="match status" value="1"/>
</dbReference>
<dbReference type="InterPro" id="IPR032812">
    <property type="entry name" value="SbsA_Ig"/>
</dbReference>
<feature type="chain" id="PRO_5012197819" description="SbsA Ig-like domain-containing protein" evidence="2">
    <location>
        <begin position="23"/>
        <end position="784"/>
    </location>
</feature>
<comment type="caution">
    <text evidence="5">The sequence shown here is derived from an EMBL/GenBank/DDBJ whole genome shotgun (WGS) entry which is preliminary data.</text>
</comment>
<dbReference type="AlphaFoldDB" id="A0A257LSS6"/>
<evidence type="ECO:0000313" key="6">
    <source>
        <dbReference type="Proteomes" id="UP000216312"/>
    </source>
</evidence>
<feature type="domain" description="Glycosyl hydrolase-like 10" evidence="3">
    <location>
        <begin position="48"/>
        <end position="320"/>
    </location>
</feature>
<organism evidence="5 6">
    <name type="scientific">candidate division WOR-3 bacterium 4484_18</name>
    <dbReference type="NCBI Taxonomy" id="2020626"/>
    <lineage>
        <taxon>Bacteria</taxon>
        <taxon>Bacteria division WOR-3</taxon>
    </lineage>
</organism>
<feature type="domain" description="SbsA Ig-like" evidence="4">
    <location>
        <begin position="528"/>
        <end position="620"/>
    </location>
</feature>
<gene>
    <name evidence="5" type="ORF">CGW93_04035</name>
</gene>
<dbReference type="InterPro" id="IPR017853">
    <property type="entry name" value="GH"/>
</dbReference>
<evidence type="ECO:0000259" key="3">
    <source>
        <dbReference type="Pfam" id="PF02638"/>
    </source>
</evidence>
<sequence length="784" mass="89580">MVTAIRTWAVIPFLLSCQILSAGINDEFRATWAITWDIYSPYGNPYTSQRLCRQVMARHKRANMNAVLWQVRQNGEAYYPSSYEPWGRYIGHQDPGYDPLAYAIEEAHKRGLELHAWVNVFHVSAFYPGAPAYEHQNWICRDGYGQPMEEYRCFSPGLDSVRDYTVKVIMEIVRNYDIDGIHLDYVRWNEYTSGKEGELLAKSIPEERSLDGFITPELLKALQEAPPRNRYLYDIEHPWDTVPPEGFDTWEDWWRWSVTEFVRVLHDSIQAVKPWVRLSAAVLGRYNWGSWQAYGMVFQDAALWFNEGYVDQLTPMHYHWTTPAGFYNMLCGEYNCWEPWIQEGIAAGRLYTVGPGSYILDMYGVWDNHPAIVDTCRTIQWVDGFQFFSYATWCSHDYWDEAGSTFFNRKTKIRAMGLIDSIPPEPVQIELNKIDSLTYAITVLLEGATSDTNYWFAIYRSPDSIIDVSNDDIIHIHFGDSSFIYVDSFDGTQDYNGRYYYAATVFDRYWNESDISNVEASDSIPSFAPIVVYTVPADSDSISITGNITVGFSKTMDTTSFDDTTISIEPHIGIAQLLWADGNKTLTIVPDGYFQYDTWYELTIQPSASDINGRALDGNADGIEGDPFVLRFKTFAHDDIPPHIVYTYPTSGEDSFDIQDIITVVFDEPIDTNTLDTVSVRLYCGWTMLPIAFTHTVMHGKSILCIQPEQPFTPNTDYTVLLSHTHHITDTAGNPMSSHVVINFHTAAVTYTELVMIEDFTSPGTWWQPEQSGSTHGIDTSMVA</sequence>
<dbReference type="InterPro" id="IPR052177">
    <property type="entry name" value="Divisome_Glycosyl_Hydrolase"/>
</dbReference>
<keyword evidence="1 2" id="KW-0732">Signal</keyword>
<protein>
    <recommendedName>
        <fullName evidence="7">SbsA Ig-like domain-containing protein</fullName>
    </recommendedName>
</protein>
<dbReference type="PROSITE" id="PS51257">
    <property type="entry name" value="PROKAR_LIPOPROTEIN"/>
    <property type="match status" value="1"/>
</dbReference>
<proteinExistence type="predicted"/>
<dbReference type="EMBL" id="NMUJ01000056">
    <property type="protein sequence ID" value="OYV02738.1"/>
    <property type="molecule type" value="Genomic_DNA"/>
</dbReference>
<dbReference type="PANTHER" id="PTHR43405:SF1">
    <property type="entry name" value="GLYCOSYL HYDROLASE DIGH"/>
    <property type="match status" value="1"/>
</dbReference>
<dbReference type="PANTHER" id="PTHR43405">
    <property type="entry name" value="GLYCOSYL HYDROLASE DIGH"/>
    <property type="match status" value="1"/>
</dbReference>
<dbReference type="SUPFAM" id="SSF51445">
    <property type="entry name" value="(Trans)glycosidases"/>
    <property type="match status" value="1"/>
</dbReference>
<dbReference type="InterPro" id="IPR003790">
    <property type="entry name" value="GHL10"/>
</dbReference>
<evidence type="ECO:0000259" key="4">
    <source>
        <dbReference type="Pfam" id="PF13205"/>
    </source>
</evidence>
<dbReference type="InterPro" id="IPR014755">
    <property type="entry name" value="Cu-Rt/internalin_Ig-like"/>
</dbReference>